<evidence type="ECO:0000313" key="5">
    <source>
        <dbReference type="Proteomes" id="UP001162131"/>
    </source>
</evidence>
<evidence type="ECO:0000256" key="1">
    <source>
        <dbReference type="SAM" id="Coils"/>
    </source>
</evidence>
<dbReference type="InterPro" id="IPR036871">
    <property type="entry name" value="PX_dom_sf"/>
</dbReference>
<dbReference type="AlphaFoldDB" id="A0AAU9JPY5"/>
<dbReference type="GO" id="GO:0035091">
    <property type="term" value="F:phosphatidylinositol binding"/>
    <property type="evidence" value="ECO:0007669"/>
    <property type="project" value="InterPro"/>
</dbReference>
<dbReference type="PANTHER" id="PTHR10555">
    <property type="entry name" value="SORTING NEXIN"/>
    <property type="match status" value="1"/>
</dbReference>
<protein>
    <recommendedName>
        <fullName evidence="3">PX domain-containing protein</fullName>
    </recommendedName>
</protein>
<evidence type="ECO:0000259" key="3">
    <source>
        <dbReference type="PROSITE" id="PS50195"/>
    </source>
</evidence>
<dbReference type="EMBL" id="CAJZBQ010000047">
    <property type="protein sequence ID" value="CAG9329297.1"/>
    <property type="molecule type" value="Genomic_DNA"/>
</dbReference>
<feature type="region of interest" description="Disordered" evidence="2">
    <location>
        <begin position="100"/>
        <end position="123"/>
    </location>
</feature>
<dbReference type="Proteomes" id="UP001162131">
    <property type="component" value="Unassembled WGS sequence"/>
</dbReference>
<sequence>MYSEFGTSSEKNADAYISDISESVARVLYQEEERIKKENYLREEILIGNYSPEIFREFLKLKKRSDIDLLSMKELTDCLKEFKESYNDLEIEFSMKIEEETSRTKRKKDGEQQEKERKNIEDFDGKEIENITEKDILAECIKEDFSSDSGSEISSPRMKKSPSIKPFEHRTSNNEFILTLDGKELLSEDHSMSDSLNDSLLSESSQNTLKRATLEQEFLSRIKKTQSPKMSPHRLSPPEMSIDTKVSKDRNSKEISPLLLDSSLLDAGVYLHQDVYKIESIKIPDNELSMKTCEVVISDPEKSNAVYYTITTIPLGWVVKRHLNDFSWLRTTFAFLYPGVYIPPPLPKKWTGKDKDDTLVKDQRFLQRFINSAISHPLLKKSPYLFEFLKEQDYSYFETFKKDCSKLKRPEFVEFFPTLEGFSYCDASSPKESSKDISDFITLSQTLQKKIKRRSNKLEEQLTEISISINKLSKTIKKLQKAQELISNNRKNSELFRLFSQTMAAWAKCNIERVKSVKEHMSSFFKYTYNEVLPIKDIIKEKEINFQNYLKADKKIKIKKEKLWAQGDVSKWEIESREPIQNLNTLQTDKELAFHKMLTQESQKVQKLKDLYAYYNYKLNEESLWFIPFNANRNIKEFREFAKKEIAVIWKLKQTWESFSEKLARLEDDQSL</sequence>
<dbReference type="PANTHER" id="PTHR10555:SF170">
    <property type="entry name" value="FI18122P1"/>
    <property type="match status" value="1"/>
</dbReference>
<evidence type="ECO:0000313" key="4">
    <source>
        <dbReference type="EMBL" id="CAG9329297.1"/>
    </source>
</evidence>
<feature type="domain" description="PX" evidence="3">
    <location>
        <begin position="286"/>
        <end position="396"/>
    </location>
</feature>
<dbReference type="PROSITE" id="PS50195">
    <property type="entry name" value="PX"/>
    <property type="match status" value="1"/>
</dbReference>
<name>A0AAU9JPY5_9CILI</name>
<proteinExistence type="predicted"/>
<feature type="region of interest" description="Disordered" evidence="2">
    <location>
        <begin position="146"/>
        <end position="167"/>
    </location>
</feature>
<dbReference type="Gene3D" id="3.30.1520.10">
    <property type="entry name" value="Phox-like domain"/>
    <property type="match status" value="1"/>
</dbReference>
<accession>A0AAU9JPY5</accession>
<keyword evidence="1" id="KW-0175">Coiled coil</keyword>
<dbReference type="GO" id="GO:0005768">
    <property type="term" value="C:endosome"/>
    <property type="evidence" value="ECO:0007669"/>
    <property type="project" value="TreeGrafter"/>
</dbReference>
<feature type="region of interest" description="Disordered" evidence="2">
    <location>
        <begin position="225"/>
        <end position="248"/>
    </location>
</feature>
<reference evidence="4" key="1">
    <citation type="submission" date="2021-09" db="EMBL/GenBank/DDBJ databases">
        <authorList>
            <consortium name="AG Swart"/>
            <person name="Singh M."/>
            <person name="Singh A."/>
            <person name="Seah K."/>
            <person name="Emmerich C."/>
        </authorList>
    </citation>
    <scope>NUCLEOTIDE SEQUENCE</scope>
    <source>
        <strain evidence="4">ATCC30299</strain>
    </source>
</reference>
<dbReference type="SMART" id="SM00312">
    <property type="entry name" value="PX"/>
    <property type="match status" value="1"/>
</dbReference>
<comment type="caution">
    <text evidence="4">The sequence shown here is derived from an EMBL/GenBank/DDBJ whole genome shotgun (WGS) entry which is preliminary data.</text>
</comment>
<evidence type="ECO:0000256" key="2">
    <source>
        <dbReference type="SAM" id="MobiDB-lite"/>
    </source>
</evidence>
<organism evidence="4 5">
    <name type="scientific">Blepharisma stoltei</name>
    <dbReference type="NCBI Taxonomy" id="1481888"/>
    <lineage>
        <taxon>Eukaryota</taxon>
        <taxon>Sar</taxon>
        <taxon>Alveolata</taxon>
        <taxon>Ciliophora</taxon>
        <taxon>Postciliodesmatophora</taxon>
        <taxon>Heterotrichea</taxon>
        <taxon>Heterotrichida</taxon>
        <taxon>Blepharismidae</taxon>
        <taxon>Blepharisma</taxon>
    </lineage>
</organism>
<dbReference type="SUPFAM" id="SSF64268">
    <property type="entry name" value="PX domain"/>
    <property type="match status" value="1"/>
</dbReference>
<dbReference type="InterPro" id="IPR001683">
    <property type="entry name" value="PX_dom"/>
</dbReference>
<feature type="coiled-coil region" evidence="1">
    <location>
        <begin position="455"/>
        <end position="489"/>
    </location>
</feature>
<dbReference type="Pfam" id="PF00787">
    <property type="entry name" value="PX"/>
    <property type="match status" value="1"/>
</dbReference>
<keyword evidence="5" id="KW-1185">Reference proteome</keyword>
<gene>
    <name evidence="4" type="ORF">BSTOLATCC_MIC48121</name>
</gene>